<dbReference type="AlphaFoldDB" id="S8AUX9"/>
<gene>
    <name evidence="8" type="ORF">PDE_04943</name>
</gene>
<keyword evidence="5 7" id="KW-0472">Membrane</keyword>
<evidence type="ECO:0000313" key="8">
    <source>
        <dbReference type="EMBL" id="EPS29993.1"/>
    </source>
</evidence>
<keyword evidence="9" id="KW-1185">Reference proteome</keyword>
<keyword evidence="4 7" id="KW-1133">Transmembrane helix</keyword>
<protein>
    <submittedName>
        <fullName evidence="8">Uncharacterized protein</fullName>
    </submittedName>
</protein>
<dbReference type="HOGENOM" id="CLU_048316_1_0_1"/>
<feature type="transmembrane region" description="Helical" evidence="7">
    <location>
        <begin position="142"/>
        <end position="161"/>
    </location>
</feature>
<evidence type="ECO:0000256" key="1">
    <source>
        <dbReference type="ARBA" id="ARBA00004477"/>
    </source>
</evidence>
<dbReference type="Pfam" id="PF11712">
    <property type="entry name" value="Vma12"/>
    <property type="match status" value="1"/>
</dbReference>
<keyword evidence="2 7" id="KW-0812">Transmembrane</keyword>
<evidence type="ECO:0000256" key="4">
    <source>
        <dbReference type="ARBA" id="ARBA00022989"/>
    </source>
</evidence>
<evidence type="ECO:0000256" key="5">
    <source>
        <dbReference type="ARBA" id="ARBA00023136"/>
    </source>
</evidence>
<feature type="region of interest" description="Disordered" evidence="6">
    <location>
        <begin position="273"/>
        <end position="297"/>
    </location>
</feature>
<reference evidence="8 9" key="1">
    <citation type="journal article" date="2013" name="PLoS ONE">
        <title>Genomic and secretomic analyses reveal unique features of the lignocellulolytic enzyme system of Penicillium decumbens.</title>
        <authorList>
            <person name="Liu G."/>
            <person name="Zhang L."/>
            <person name="Wei X."/>
            <person name="Zou G."/>
            <person name="Qin Y."/>
            <person name="Ma L."/>
            <person name="Li J."/>
            <person name="Zheng H."/>
            <person name="Wang S."/>
            <person name="Wang C."/>
            <person name="Xun L."/>
            <person name="Zhao G.-P."/>
            <person name="Zhou Z."/>
            <person name="Qu Y."/>
        </authorList>
    </citation>
    <scope>NUCLEOTIDE SEQUENCE [LARGE SCALE GENOMIC DNA]</scope>
    <source>
        <strain evidence="9">114-2 / CGMCC 5302</strain>
    </source>
</reference>
<accession>S8AUX9</accession>
<evidence type="ECO:0000256" key="7">
    <source>
        <dbReference type="SAM" id="Phobius"/>
    </source>
</evidence>
<evidence type="ECO:0000256" key="6">
    <source>
        <dbReference type="SAM" id="MobiDB-lite"/>
    </source>
</evidence>
<dbReference type="InterPro" id="IPR021013">
    <property type="entry name" value="ATPase_Vma12"/>
</dbReference>
<dbReference type="OrthoDB" id="19981at2759"/>
<evidence type="ECO:0000313" key="9">
    <source>
        <dbReference type="Proteomes" id="UP000019376"/>
    </source>
</evidence>
<feature type="compositionally biased region" description="Basic and acidic residues" evidence="6">
    <location>
        <begin position="283"/>
        <end position="297"/>
    </location>
</feature>
<proteinExistence type="predicted"/>
<comment type="subcellular location">
    <subcellularLocation>
        <location evidence="1">Endoplasmic reticulum membrane</location>
        <topology evidence="1">Multi-pass membrane protein</topology>
    </subcellularLocation>
</comment>
<keyword evidence="3" id="KW-0256">Endoplasmic reticulum</keyword>
<dbReference type="GO" id="GO:0005789">
    <property type="term" value="C:endoplasmic reticulum membrane"/>
    <property type="evidence" value="ECO:0007669"/>
    <property type="project" value="UniProtKB-SubCell"/>
</dbReference>
<name>S8AUX9_PENO1</name>
<dbReference type="PhylomeDB" id="S8AUX9"/>
<dbReference type="Proteomes" id="UP000019376">
    <property type="component" value="Unassembled WGS sequence"/>
</dbReference>
<dbReference type="eggNOG" id="ENOG502RXKD">
    <property type="taxonomic scope" value="Eukaryota"/>
</dbReference>
<dbReference type="PANTHER" id="PTHR31394">
    <property type="entry name" value="TRANSMEMBRANE PROTEIN 199"/>
    <property type="match status" value="1"/>
</dbReference>
<evidence type="ECO:0000256" key="2">
    <source>
        <dbReference type="ARBA" id="ARBA00022692"/>
    </source>
</evidence>
<dbReference type="GO" id="GO:0070072">
    <property type="term" value="P:vacuolar proton-transporting V-type ATPase complex assembly"/>
    <property type="evidence" value="ECO:0007669"/>
    <property type="project" value="InterPro"/>
</dbReference>
<organism evidence="8 9">
    <name type="scientific">Penicillium oxalicum (strain 114-2 / CGMCC 5302)</name>
    <name type="common">Penicillium decumbens</name>
    <dbReference type="NCBI Taxonomy" id="933388"/>
    <lineage>
        <taxon>Eukaryota</taxon>
        <taxon>Fungi</taxon>
        <taxon>Dikarya</taxon>
        <taxon>Ascomycota</taxon>
        <taxon>Pezizomycotina</taxon>
        <taxon>Eurotiomycetes</taxon>
        <taxon>Eurotiomycetidae</taxon>
        <taxon>Eurotiales</taxon>
        <taxon>Aspergillaceae</taxon>
        <taxon>Penicillium</taxon>
    </lineage>
</organism>
<sequence length="297" mass="32479">MVLLTVTSRIVIALETIPPSQRTELNLPVSARVGESISHEELLRLSKHLQHDATYRESLSTEQSPSTVLNTLLRGTTVYIPPPPKKPEPSPEYLASKARLLAEAERAAYQRLLNPAHTIDPSLTDPHASSTDASEDPLTLSLIFNIFLSVLITGFSVYWALTKFRMPVILAQLFSTWTGPGLEGGQAVSGGASDAVRILVSFFAALAVAVAEAFLYGAYLEKVSRARAKERRMKERKVVIGPVGDEGTEDSAAAADAASVTVEQKEEIWGKGVNGGARRRVREKWEKERDKVEGEME</sequence>
<dbReference type="EMBL" id="KB644412">
    <property type="protein sequence ID" value="EPS29993.1"/>
    <property type="molecule type" value="Genomic_DNA"/>
</dbReference>
<feature type="transmembrane region" description="Helical" evidence="7">
    <location>
        <begin position="198"/>
        <end position="219"/>
    </location>
</feature>
<dbReference type="PANTHER" id="PTHR31394:SF1">
    <property type="entry name" value="TRANSMEMBRANE PROTEIN 199"/>
    <property type="match status" value="1"/>
</dbReference>
<evidence type="ECO:0000256" key="3">
    <source>
        <dbReference type="ARBA" id="ARBA00022824"/>
    </source>
</evidence>